<dbReference type="Pfam" id="PF00076">
    <property type="entry name" value="RRM_1"/>
    <property type="match status" value="1"/>
</dbReference>
<dbReference type="Gene3D" id="3.30.70.330">
    <property type="match status" value="1"/>
</dbReference>
<protein>
    <submittedName>
        <fullName evidence="4">ELAV-like protein</fullName>
    </submittedName>
</protein>
<proteinExistence type="predicted"/>
<dbReference type="STRING" id="6182.A0A4Z2DB94"/>
<evidence type="ECO:0000313" key="4">
    <source>
        <dbReference type="EMBL" id="TNN13781.1"/>
    </source>
</evidence>
<dbReference type="GO" id="GO:0005634">
    <property type="term" value="C:nucleus"/>
    <property type="evidence" value="ECO:0007669"/>
    <property type="project" value="TreeGrafter"/>
</dbReference>
<comment type="caution">
    <text evidence="4">The sequence shown here is derived from an EMBL/GenBank/DDBJ whole genome shotgun (WGS) entry which is preliminary data.</text>
</comment>
<dbReference type="PROSITE" id="PS50102">
    <property type="entry name" value="RRM"/>
    <property type="match status" value="1"/>
</dbReference>
<dbReference type="InterPro" id="IPR012677">
    <property type="entry name" value="Nucleotide-bd_a/b_plait_sf"/>
</dbReference>
<dbReference type="PANTHER" id="PTHR48025:SF1">
    <property type="entry name" value="RRM DOMAIN-CONTAINING PROTEIN"/>
    <property type="match status" value="1"/>
</dbReference>
<gene>
    <name evidence="4" type="ORF">EWB00_002633</name>
</gene>
<evidence type="ECO:0000256" key="2">
    <source>
        <dbReference type="PROSITE-ProRule" id="PRU00176"/>
    </source>
</evidence>
<keyword evidence="1 2" id="KW-0694">RNA-binding</keyword>
<name>A0A4Z2DB94_SCHJA</name>
<reference evidence="4 5" key="1">
    <citation type="submission" date="2019-03" db="EMBL/GenBank/DDBJ databases">
        <title>An improved genome assembly of the fluke Schistosoma japonicum.</title>
        <authorList>
            <person name="Hu W."/>
            <person name="Luo F."/>
            <person name="Yin M."/>
            <person name="Mo X."/>
            <person name="Sun C."/>
            <person name="Wu Q."/>
            <person name="Zhu B."/>
            <person name="Xiang M."/>
            <person name="Wang J."/>
            <person name="Wang Y."/>
            <person name="Zhang T."/>
            <person name="Xu B."/>
            <person name="Zheng H."/>
            <person name="Feng Z."/>
        </authorList>
    </citation>
    <scope>NUCLEOTIDE SEQUENCE [LARGE SCALE GENOMIC DNA]</scope>
    <source>
        <strain evidence="4">HuSjv2</strain>
        <tissue evidence="4">Worms</tissue>
    </source>
</reference>
<feature type="domain" description="RRM" evidence="3">
    <location>
        <begin position="1"/>
        <end position="71"/>
    </location>
</feature>
<accession>A0A4Z2DB94</accession>
<organism evidence="4 5">
    <name type="scientific">Schistosoma japonicum</name>
    <name type="common">Blood fluke</name>
    <dbReference type="NCBI Taxonomy" id="6182"/>
    <lineage>
        <taxon>Eukaryota</taxon>
        <taxon>Metazoa</taxon>
        <taxon>Spiralia</taxon>
        <taxon>Lophotrochozoa</taxon>
        <taxon>Platyhelminthes</taxon>
        <taxon>Trematoda</taxon>
        <taxon>Digenea</taxon>
        <taxon>Strigeidida</taxon>
        <taxon>Schistosomatoidea</taxon>
        <taxon>Schistosomatidae</taxon>
        <taxon>Schistosoma</taxon>
    </lineage>
</organism>
<evidence type="ECO:0000259" key="3">
    <source>
        <dbReference type="PROSITE" id="PS50102"/>
    </source>
</evidence>
<dbReference type="InterPro" id="IPR035979">
    <property type="entry name" value="RBD_domain_sf"/>
</dbReference>
<dbReference type="OrthoDB" id="266020at2759"/>
<dbReference type="EMBL" id="SKCS01000184">
    <property type="protein sequence ID" value="TNN13781.1"/>
    <property type="molecule type" value="Genomic_DNA"/>
</dbReference>
<dbReference type="SUPFAM" id="SSF54928">
    <property type="entry name" value="RNA-binding domain, RBD"/>
    <property type="match status" value="1"/>
</dbReference>
<keyword evidence="5" id="KW-1185">Reference proteome</keyword>
<sequence length="71" mass="8226">MTQMELEELFSQCGRIITARILYDSKTGISRGIAFIRYDHRYEAELAIQQLNGYQIPLELPNDPLDKHSIT</sequence>
<dbReference type="Proteomes" id="UP000311919">
    <property type="component" value="Unassembled WGS sequence"/>
</dbReference>
<dbReference type="GO" id="GO:0003729">
    <property type="term" value="F:mRNA binding"/>
    <property type="evidence" value="ECO:0007669"/>
    <property type="project" value="TreeGrafter"/>
</dbReference>
<dbReference type="InterPro" id="IPR000504">
    <property type="entry name" value="RRM_dom"/>
</dbReference>
<evidence type="ECO:0000256" key="1">
    <source>
        <dbReference type="ARBA" id="ARBA00022884"/>
    </source>
</evidence>
<dbReference type="InterPro" id="IPR050502">
    <property type="entry name" value="Euk_RNA-bind_prot"/>
</dbReference>
<dbReference type="PANTHER" id="PTHR48025">
    <property type="entry name" value="OS02G0815200 PROTEIN"/>
    <property type="match status" value="1"/>
</dbReference>
<dbReference type="AlphaFoldDB" id="A0A4Z2DB94"/>
<evidence type="ECO:0000313" key="5">
    <source>
        <dbReference type="Proteomes" id="UP000311919"/>
    </source>
</evidence>